<accession>A0A7I7XTQ1</accession>
<name>A0A7I7XTQ1_9MYCO</name>
<sequence>MSDIDAAVALHQGRSLIALQYTQTTKRLNDAAKQPGFTKDSWADLAALVAVDEFERVGNFKEVMNWTEYIEFLTNWAPSSEWDGSFKRVSEVNGVVFLELEERSRVGDFESVVNSLTVFEFTAEDKIRHLDLYLQMALPNLDMLGSYDGAEISE</sequence>
<reference evidence="1" key="2">
    <citation type="submission" date="2020-02" db="EMBL/GenBank/DDBJ databases">
        <authorList>
            <person name="Matsumoto Y."/>
            <person name="Motooka D."/>
            <person name="Nakamura S."/>
        </authorList>
    </citation>
    <scope>NUCLEOTIDE SEQUENCE</scope>
    <source>
        <strain evidence="1">JCM 13671</strain>
    </source>
</reference>
<gene>
    <name evidence="1" type="ORF">MCNF_11560</name>
</gene>
<proteinExistence type="predicted"/>
<dbReference type="OrthoDB" id="7504149at2"/>
<dbReference type="Proteomes" id="UP000466931">
    <property type="component" value="Chromosome"/>
</dbReference>
<dbReference type="AlphaFoldDB" id="A0A7I7XTQ1"/>
<evidence type="ECO:0000313" key="1">
    <source>
        <dbReference type="EMBL" id="BBZ32551.1"/>
    </source>
</evidence>
<dbReference type="EMBL" id="AP022612">
    <property type="protein sequence ID" value="BBZ32551.1"/>
    <property type="molecule type" value="Genomic_DNA"/>
</dbReference>
<keyword evidence="2" id="KW-1185">Reference proteome</keyword>
<protein>
    <submittedName>
        <fullName evidence="1">Uncharacterized protein</fullName>
    </submittedName>
</protein>
<evidence type="ECO:0000313" key="2">
    <source>
        <dbReference type="Proteomes" id="UP000466931"/>
    </source>
</evidence>
<organism evidence="1 2">
    <name type="scientific">Mycolicibacterium confluentis</name>
    <dbReference type="NCBI Taxonomy" id="28047"/>
    <lineage>
        <taxon>Bacteria</taxon>
        <taxon>Bacillati</taxon>
        <taxon>Actinomycetota</taxon>
        <taxon>Actinomycetes</taxon>
        <taxon>Mycobacteriales</taxon>
        <taxon>Mycobacteriaceae</taxon>
        <taxon>Mycolicibacterium</taxon>
    </lineage>
</organism>
<reference evidence="1" key="1">
    <citation type="journal article" date="2019" name="Emerg. Microbes Infect.">
        <title>Comprehensive subspecies identification of 175 nontuberculous mycobacteria species based on 7547 genomic profiles.</title>
        <authorList>
            <person name="Matsumoto Y."/>
            <person name="Kinjo T."/>
            <person name="Motooka D."/>
            <person name="Nabeya D."/>
            <person name="Jung N."/>
            <person name="Uechi K."/>
            <person name="Horii T."/>
            <person name="Iida T."/>
            <person name="Fujita J."/>
            <person name="Nakamura S."/>
        </authorList>
    </citation>
    <scope>NUCLEOTIDE SEQUENCE [LARGE SCALE GENOMIC DNA]</scope>
    <source>
        <strain evidence="1">JCM 13671</strain>
    </source>
</reference>
<dbReference type="RefSeq" id="WP_085152837.1">
    <property type="nucleotide sequence ID" value="NZ_AP022612.1"/>
</dbReference>